<dbReference type="EMBL" id="JFBT01000001">
    <property type="protein sequence ID" value="EXG82010.1"/>
    <property type="molecule type" value="Genomic_DNA"/>
</dbReference>
<feature type="transmembrane region" description="Helical" evidence="2">
    <location>
        <begin position="54"/>
        <end position="72"/>
    </location>
</feature>
<feature type="transmembrane region" description="Helical" evidence="2">
    <location>
        <begin position="12"/>
        <end position="34"/>
    </location>
</feature>
<keyword evidence="2" id="KW-0472">Membrane</keyword>
<keyword evidence="2" id="KW-1133">Transmembrane helix</keyword>
<feature type="transmembrane region" description="Helical" evidence="2">
    <location>
        <begin position="174"/>
        <end position="194"/>
    </location>
</feature>
<dbReference type="Proteomes" id="UP000021053">
    <property type="component" value="Unassembled WGS sequence"/>
</dbReference>
<accession>A0A010YP93</accession>
<keyword evidence="4" id="KW-1185">Reference proteome</keyword>
<feature type="transmembrane region" description="Helical" evidence="2">
    <location>
        <begin position="206"/>
        <end position="227"/>
    </location>
</feature>
<evidence type="ECO:0000256" key="1">
    <source>
        <dbReference type="SAM" id="MobiDB-lite"/>
    </source>
</evidence>
<dbReference type="RefSeq" id="WP_051570280.1">
    <property type="nucleotide sequence ID" value="NZ_KK073874.1"/>
</dbReference>
<evidence type="ECO:0000313" key="3">
    <source>
        <dbReference type="EMBL" id="EXG82010.1"/>
    </source>
</evidence>
<dbReference type="OrthoDB" id="3417255at2"/>
<protein>
    <submittedName>
        <fullName evidence="3">Uncharacterized protein</fullName>
    </submittedName>
</protein>
<proteinExistence type="predicted"/>
<gene>
    <name evidence="3" type="ORF">CryarDRAFT_3141</name>
</gene>
<dbReference type="AlphaFoldDB" id="A0A010YP93"/>
<organism evidence="3 4">
    <name type="scientific">Cryptosporangium arvum DSM 44712</name>
    <dbReference type="NCBI Taxonomy" id="927661"/>
    <lineage>
        <taxon>Bacteria</taxon>
        <taxon>Bacillati</taxon>
        <taxon>Actinomycetota</taxon>
        <taxon>Actinomycetes</taxon>
        <taxon>Cryptosporangiales</taxon>
        <taxon>Cryptosporangiaceae</taxon>
        <taxon>Cryptosporangium</taxon>
    </lineage>
</organism>
<feature type="transmembrane region" description="Helical" evidence="2">
    <location>
        <begin position="247"/>
        <end position="265"/>
    </location>
</feature>
<name>A0A010YP93_9ACTN</name>
<sequence>MGSWIVDSLLTWFAQTVVGILNTLWDLLATTVFVSPDVTVLPQVTAFARTSTNIVNGCYVLAFLWVAILVAGRGTIQSTVGPGELIPRLIVGLIAANFATQICAAVIQGSNALIVALTDRPIAGNGAVQQLRDLTVAALTSDDVTSPGGFLLLAIGVIIAVLTGMLLVQWIVRLGLLIVAVGVAPIALALHGIPQTDALAKTWWRTLLGALTVIVLQAVALHLTLSILLDPQANLPMLGLGDDTGEVINLFVILCLLLGIIRIPALMRRFVAQPRTSTIGTIVRVAVIQQLTRNAQRVLSRAVAPTRDRSNHDGTWLLLTRPSAQRPLPRPSGAGPGRVGVAYPTGRPVRPYTREELAGGVDVYTRALKRRGDHR</sequence>
<feature type="region of interest" description="Disordered" evidence="1">
    <location>
        <begin position="322"/>
        <end position="347"/>
    </location>
</feature>
<keyword evidence="2" id="KW-0812">Transmembrane</keyword>
<reference evidence="3 4" key="1">
    <citation type="submission" date="2013-07" db="EMBL/GenBank/DDBJ databases">
        <authorList>
            <consortium name="DOE Joint Genome Institute"/>
            <person name="Eisen J."/>
            <person name="Huntemann M."/>
            <person name="Han J."/>
            <person name="Chen A."/>
            <person name="Kyrpides N."/>
            <person name="Mavromatis K."/>
            <person name="Markowitz V."/>
            <person name="Palaniappan K."/>
            <person name="Ivanova N."/>
            <person name="Schaumberg A."/>
            <person name="Pati A."/>
            <person name="Liolios K."/>
            <person name="Nordberg H.P."/>
            <person name="Cantor M.N."/>
            <person name="Hua S.X."/>
            <person name="Woyke T."/>
        </authorList>
    </citation>
    <scope>NUCLEOTIDE SEQUENCE [LARGE SCALE GENOMIC DNA]</scope>
    <source>
        <strain evidence="3 4">DSM 44712</strain>
    </source>
</reference>
<feature type="transmembrane region" description="Helical" evidence="2">
    <location>
        <begin position="150"/>
        <end position="168"/>
    </location>
</feature>
<evidence type="ECO:0000313" key="4">
    <source>
        <dbReference type="Proteomes" id="UP000021053"/>
    </source>
</evidence>
<dbReference type="HOGENOM" id="CLU_852094_0_0_11"/>
<comment type="caution">
    <text evidence="3">The sequence shown here is derived from an EMBL/GenBank/DDBJ whole genome shotgun (WGS) entry which is preliminary data.</text>
</comment>
<evidence type="ECO:0000256" key="2">
    <source>
        <dbReference type="SAM" id="Phobius"/>
    </source>
</evidence>